<organism evidence="3 4">
    <name type="scientific">Actinotalea ferrariae CF5-4</name>
    <dbReference type="NCBI Taxonomy" id="948458"/>
    <lineage>
        <taxon>Bacteria</taxon>
        <taxon>Bacillati</taxon>
        <taxon>Actinomycetota</taxon>
        <taxon>Actinomycetes</taxon>
        <taxon>Micrococcales</taxon>
        <taxon>Cellulomonadaceae</taxon>
        <taxon>Actinotalea</taxon>
    </lineage>
</organism>
<evidence type="ECO:0000313" key="4">
    <source>
        <dbReference type="Proteomes" id="UP000019753"/>
    </source>
</evidence>
<dbReference type="PROSITE" id="PS50043">
    <property type="entry name" value="HTH_LUXR_2"/>
    <property type="match status" value="1"/>
</dbReference>
<dbReference type="InterPro" id="IPR000792">
    <property type="entry name" value="Tscrpt_reg_LuxR_C"/>
</dbReference>
<dbReference type="EMBL" id="AXCW01000129">
    <property type="protein sequence ID" value="EYR63092.1"/>
    <property type="molecule type" value="Genomic_DNA"/>
</dbReference>
<dbReference type="SUPFAM" id="SSF52540">
    <property type="entry name" value="P-loop containing nucleoside triphosphate hydrolases"/>
    <property type="match status" value="1"/>
</dbReference>
<dbReference type="CDD" id="cd06170">
    <property type="entry name" value="LuxR_C_like"/>
    <property type="match status" value="1"/>
</dbReference>
<dbReference type="GO" id="GO:0006355">
    <property type="term" value="P:regulation of DNA-templated transcription"/>
    <property type="evidence" value="ECO:0007669"/>
    <property type="project" value="InterPro"/>
</dbReference>
<feature type="compositionally biased region" description="Low complexity" evidence="1">
    <location>
        <begin position="8"/>
        <end position="21"/>
    </location>
</feature>
<dbReference type="Gene3D" id="1.10.10.10">
    <property type="entry name" value="Winged helix-like DNA-binding domain superfamily/Winged helix DNA-binding domain"/>
    <property type="match status" value="1"/>
</dbReference>
<dbReference type="PRINTS" id="PR00038">
    <property type="entry name" value="HTHLUXR"/>
</dbReference>
<dbReference type="RefSeq" id="WP_034226601.1">
    <property type="nucleotide sequence ID" value="NZ_AXCW01000129.1"/>
</dbReference>
<protein>
    <recommendedName>
        <fullName evidence="2">HTH luxR-type domain-containing protein</fullName>
    </recommendedName>
</protein>
<dbReference type="Gene3D" id="3.40.50.300">
    <property type="entry name" value="P-loop containing nucleotide triphosphate hydrolases"/>
    <property type="match status" value="1"/>
</dbReference>
<dbReference type="PROSITE" id="PS00622">
    <property type="entry name" value="HTH_LUXR_1"/>
    <property type="match status" value="1"/>
</dbReference>
<dbReference type="PANTHER" id="PTHR47691">
    <property type="entry name" value="REGULATOR-RELATED"/>
    <property type="match status" value="1"/>
</dbReference>
<feature type="compositionally biased region" description="Low complexity" evidence="1">
    <location>
        <begin position="741"/>
        <end position="766"/>
    </location>
</feature>
<dbReference type="Proteomes" id="UP000019753">
    <property type="component" value="Unassembled WGS sequence"/>
</dbReference>
<sequence length="836" mass="88124">MSTDLTVPDRSSPAARSASVAGSPHPGGARPRLVGRDDELEALVRCLELREPAVVDVTGARGAGKTTLVDVALDAASTSFTAVRRLDLTGETATTALAGLRRHLARLPIPLPRGPSDRPDRWTLLRLDRADVLAPVAGALADLVAEHPGVSVVVESVPPLRAPGIRVIEVGALHPAAAAELLRRAADAVGVALNSDQRTRADVDRVCAAVDGNPLAVELAAARLPVVPLGSLASVLEAPGRALSVLSRPGAGPADGRTIRTDLADSHRATSAPAQRLLDVLSVFGGSFTLEAVEAVSSGAGPCFDALGELLDLRLVELEGGPGGERYRLRRLVRDFASERLAASGGEQEARARHAAYFCDVAGRAAAAVADADEDRARAVLDEDYPEALVALRWLREHHADGALRLAADLGWEAERRGAGAALVEHLEELTRAPVGTPAARRDALVWLVQLSSWSPLAGDRVGVIREQLSEAIALARTVGEPLALLRALRTQFLAVAAHGDLAAATEACRDGMELAAAIGHPRWLGRFEISLAAMHAVVRRYDVAGELGSSGLARAVRSGDRRGIALGSLLLHGVPAEHVADRAGVPPLEAVLEIFRAHGDLQNELHTLATLAHQAIDRGDPRAAAAWVLARRDRLGRTDLVNGLTVSVMLAVHVSRLRGDHAVGARLHGAVASHMEPLLAIIAPPHVEQYRSGLRTLRESLGAERFEAEVARGRLLDREETLVELVGYLRDVVGEPGPVAAGSVGSAPSPRSAPSASSPRPASAPTRPDPGLTPREQQVLHLLEQGLRNKEIAIALAITPKSVMHHTVSIYRKLGVRSRTEAVALAARQGRLPTD</sequence>
<feature type="region of interest" description="Disordered" evidence="1">
    <location>
        <begin position="741"/>
        <end position="774"/>
    </location>
</feature>
<dbReference type="SUPFAM" id="SSF46894">
    <property type="entry name" value="C-terminal effector domain of the bipartite response regulators"/>
    <property type="match status" value="1"/>
</dbReference>
<keyword evidence="4" id="KW-1185">Reference proteome</keyword>
<dbReference type="OrthoDB" id="9816529at2"/>
<proteinExistence type="predicted"/>
<dbReference type="InterPro" id="IPR036388">
    <property type="entry name" value="WH-like_DNA-bd_sf"/>
</dbReference>
<dbReference type="AlphaFoldDB" id="A0A021VVJ6"/>
<dbReference type="Pfam" id="PF00196">
    <property type="entry name" value="GerE"/>
    <property type="match status" value="1"/>
</dbReference>
<dbReference type="InterPro" id="IPR027417">
    <property type="entry name" value="P-loop_NTPase"/>
</dbReference>
<comment type="caution">
    <text evidence="3">The sequence shown here is derived from an EMBL/GenBank/DDBJ whole genome shotgun (WGS) entry which is preliminary data.</text>
</comment>
<dbReference type="PANTHER" id="PTHR47691:SF3">
    <property type="entry name" value="HTH-TYPE TRANSCRIPTIONAL REGULATOR RV0890C-RELATED"/>
    <property type="match status" value="1"/>
</dbReference>
<gene>
    <name evidence="3" type="ORF">N866_02980</name>
</gene>
<name>A0A021VVJ6_9CELL</name>
<dbReference type="GO" id="GO:0003677">
    <property type="term" value="F:DNA binding"/>
    <property type="evidence" value="ECO:0007669"/>
    <property type="project" value="InterPro"/>
</dbReference>
<accession>A0A021VVJ6</accession>
<feature type="region of interest" description="Disordered" evidence="1">
    <location>
        <begin position="1"/>
        <end position="34"/>
    </location>
</feature>
<evidence type="ECO:0000259" key="2">
    <source>
        <dbReference type="PROSITE" id="PS50043"/>
    </source>
</evidence>
<evidence type="ECO:0000256" key="1">
    <source>
        <dbReference type="SAM" id="MobiDB-lite"/>
    </source>
</evidence>
<evidence type="ECO:0000313" key="3">
    <source>
        <dbReference type="EMBL" id="EYR63092.1"/>
    </source>
</evidence>
<feature type="domain" description="HTH luxR-type" evidence="2">
    <location>
        <begin position="766"/>
        <end position="831"/>
    </location>
</feature>
<dbReference type="SMART" id="SM00421">
    <property type="entry name" value="HTH_LUXR"/>
    <property type="match status" value="1"/>
</dbReference>
<reference evidence="3 4" key="1">
    <citation type="submission" date="2014-01" db="EMBL/GenBank/DDBJ databases">
        <title>Actinotalea ferrariae CF5-4.</title>
        <authorList>
            <person name="Chen F."/>
            <person name="Li Y."/>
            <person name="Wang G."/>
        </authorList>
    </citation>
    <scope>NUCLEOTIDE SEQUENCE [LARGE SCALE GENOMIC DNA]</scope>
    <source>
        <strain evidence="3 4">CF5-4</strain>
    </source>
</reference>
<dbReference type="InterPro" id="IPR016032">
    <property type="entry name" value="Sig_transdc_resp-reg_C-effctor"/>
</dbReference>